<sequence>MKILSLLVFLLIGITSVSAQEIEAEKVFLGYKFTMNNKTLDFKGMQKLMIADEQATRLIKKARKNNTISTILGSIGGSFVGIPIGAAVAGGDAPWVLAGVGAAFIGVAIPISIRANNQAHQAAERINQVNSSQPNPLVPVTFKFIGNQQGLGLALSF</sequence>
<feature type="signal peptide" evidence="1">
    <location>
        <begin position="1"/>
        <end position="19"/>
    </location>
</feature>
<dbReference type="Proteomes" id="UP000199116">
    <property type="component" value="Unassembled WGS sequence"/>
</dbReference>
<evidence type="ECO:0000313" key="2">
    <source>
        <dbReference type="EMBL" id="SFF77471.1"/>
    </source>
</evidence>
<evidence type="ECO:0000313" key="3">
    <source>
        <dbReference type="Proteomes" id="UP000199116"/>
    </source>
</evidence>
<keyword evidence="3" id="KW-1185">Reference proteome</keyword>
<reference evidence="3" key="1">
    <citation type="submission" date="2016-10" db="EMBL/GenBank/DDBJ databases">
        <authorList>
            <person name="Varghese N."/>
            <person name="Submissions S."/>
        </authorList>
    </citation>
    <scope>NUCLEOTIDE SEQUENCE [LARGE SCALE GENOMIC DNA]</scope>
    <source>
        <strain evidence="3">DSM 23515</strain>
    </source>
</reference>
<name>A0A1I2LK48_9FLAO</name>
<proteinExistence type="predicted"/>
<keyword evidence="1" id="KW-0732">Signal</keyword>
<evidence type="ECO:0000256" key="1">
    <source>
        <dbReference type="SAM" id="SignalP"/>
    </source>
</evidence>
<dbReference type="AlphaFoldDB" id="A0A1I2LK48"/>
<organism evidence="2 3">
    <name type="scientific">Salegentibacter agarivorans</name>
    <dbReference type="NCBI Taxonomy" id="345907"/>
    <lineage>
        <taxon>Bacteria</taxon>
        <taxon>Pseudomonadati</taxon>
        <taxon>Bacteroidota</taxon>
        <taxon>Flavobacteriia</taxon>
        <taxon>Flavobacteriales</taxon>
        <taxon>Flavobacteriaceae</taxon>
        <taxon>Salegentibacter</taxon>
    </lineage>
</organism>
<protein>
    <submittedName>
        <fullName evidence="2">Uncharacterized protein</fullName>
    </submittedName>
</protein>
<feature type="chain" id="PRO_5011487080" evidence="1">
    <location>
        <begin position="20"/>
        <end position="157"/>
    </location>
</feature>
<dbReference type="EMBL" id="FOOH01000008">
    <property type="protein sequence ID" value="SFF77471.1"/>
    <property type="molecule type" value="Genomic_DNA"/>
</dbReference>
<dbReference type="RefSeq" id="WP_075324737.1">
    <property type="nucleotide sequence ID" value="NZ_FOOH01000008.1"/>
</dbReference>
<accession>A0A1I2LK48</accession>
<gene>
    <name evidence="2" type="ORF">SAMN04488033_108110</name>
</gene>